<evidence type="ECO:0000313" key="2">
    <source>
        <dbReference type="EMBL" id="MBM7058837.1"/>
    </source>
</evidence>
<comment type="caution">
    <text evidence="2">The sequence shown here is derived from an EMBL/GenBank/DDBJ whole genome shotgun (WGS) entry which is preliminary data.</text>
</comment>
<dbReference type="EMBL" id="JAFEUF010000422">
    <property type="protein sequence ID" value="MBM7058837.1"/>
    <property type="molecule type" value="Genomic_DNA"/>
</dbReference>
<name>A0ABS2IAA0_9ACTN</name>
<gene>
    <name evidence="2" type="ORF">JS521_34870</name>
</gene>
<reference evidence="2 3" key="1">
    <citation type="submission" date="2021-02" db="EMBL/GenBank/DDBJ databases">
        <title>Genome Streptomyces sp. RHZ10.</title>
        <authorList>
            <person name="Besaury L."/>
        </authorList>
    </citation>
    <scope>NUCLEOTIDE SEQUENCE [LARGE SCALE GENOMIC DNA]</scope>
    <source>
        <strain evidence="2 3">RHZ10</strain>
    </source>
</reference>
<dbReference type="Proteomes" id="UP000712045">
    <property type="component" value="Unassembled WGS sequence"/>
</dbReference>
<proteinExistence type="predicted"/>
<dbReference type="PANTHER" id="PTHR47585">
    <property type="match status" value="1"/>
</dbReference>
<feature type="domain" description="AtuA-like ferredoxin-fold" evidence="1">
    <location>
        <begin position="11"/>
        <end position="104"/>
    </location>
</feature>
<dbReference type="InterPro" id="IPR056362">
    <property type="entry name" value="AtuA-like_ferredoxin_dom"/>
</dbReference>
<sequence>YPSGPPQRAPLGLYAGARSGDKGGDANVGVWVRDDDAWRWLAHELSVERFKELLPETAGLTVVRHVLPNLRALNFTVHGLLGEGVAAQARFDPQAKAVGEWLRSRWLPIPVALLEGIDAPEATA</sequence>
<keyword evidence="3" id="KW-1185">Reference proteome</keyword>
<evidence type="ECO:0000313" key="3">
    <source>
        <dbReference type="Proteomes" id="UP000712045"/>
    </source>
</evidence>
<feature type="non-terminal residue" evidence="2">
    <location>
        <position position="1"/>
    </location>
</feature>
<organism evidence="2 3">
    <name type="scientific">Streptomyces durocortorensis</name>
    <dbReference type="NCBI Taxonomy" id="2811104"/>
    <lineage>
        <taxon>Bacteria</taxon>
        <taxon>Bacillati</taxon>
        <taxon>Actinomycetota</taxon>
        <taxon>Actinomycetes</taxon>
        <taxon>Kitasatosporales</taxon>
        <taxon>Streptomycetaceae</taxon>
        <taxon>Streptomyces</taxon>
    </lineage>
</organism>
<protein>
    <submittedName>
        <fullName evidence="2">Exopolyphosphatase</fullName>
    </submittedName>
</protein>
<evidence type="ECO:0000259" key="1">
    <source>
        <dbReference type="Pfam" id="PF23544"/>
    </source>
</evidence>
<dbReference type="PANTHER" id="PTHR47585:SF1">
    <property type="entry name" value="DUF1446 DOMAIN-CONTAINING PROTEIN"/>
    <property type="match status" value="1"/>
</dbReference>
<accession>A0ABS2IAA0</accession>
<dbReference type="Pfam" id="PF23544">
    <property type="entry name" value="AtuA_ferredoxin"/>
    <property type="match status" value="1"/>
</dbReference>